<organism evidence="3 4">
    <name type="scientific">Goodfellowiella coeruleoviolacea</name>
    <dbReference type="NCBI Taxonomy" id="334858"/>
    <lineage>
        <taxon>Bacteria</taxon>
        <taxon>Bacillati</taxon>
        <taxon>Actinomycetota</taxon>
        <taxon>Actinomycetes</taxon>
        <taxon>Pseudonocardiales</taxon>
        <taxon>Pseudonocardiaceae</taxon>
        <taxon>Goodfellowiella</taxon>
    </lineage>
</organism>
<evidence type="ECO:0000313" key="4">
    <source>
        <dbReference type="Proteomes" id="UP001206128"/>
    </source>
</evidence>
<keyword evidence="1" id="KW-0378">Hydrolase</keyword>
<dbReference type="Gene3D" id="3.40.50.850">
    <property type="entry name" value="Isochorismatase-like"/>
    <property type="match status" value="1"/>
</dbReference>
<dbReference type="AlphaFoldDB" id="A0AAE3KJL4"/>
<dbReference type="SUPFAM" id="SSF52499">
    <property type="entry name" value="Isochorismatase-like hydrolases"/>
    <property type="match status" value="1"/>
</dbReference>
<dbReference type="Pfam" id="PF00857">
    <property type="entry name" value="Isochorismatase"/>
    <property type="match status" value="1"/>
</dbReference>
<evidence type="ECO:0000259" key="2">
    <source>
        <dbReference type="Pfam" id="PF00857"/>
    </source>
</evidence>
<accession>A0AAE3KJL4</accession>
<evidence type="ECO:0000313" key="3">
    <source>
        <dbReference type="EMBL" id="MCP2170346.1"/>
    </source>
</evidence>
<comment type="caution">
    <text evidence="3">The sequence shown here is derived from an EMBL/GenBank/DDBJ whole genome shotgun (WGS) entry which is preliminary data.</text>
</comment>
<feature type="domain" description="Isochorismatase-like" evidence="2">
    <location>
        <begin position="62"/>
        <end position="248"/>
    </location>
</feature>
<name>A0AAE3KJL4_9PSEU</name>
<sequence length="257" mass="27265">MRLTPQTAHSHRPRRGSLLVTAWGLAAGWPADVAARLGPVPTTGGKIIGMATIEPIEPRRAAVLALHWQVNVVKPEGFFGNMLAEPVARSGVVDRATRFHQAAQDAGVLVAFTRFTIPEGEGLLVRNTPFMRTVGDAQEAFRPDARAAGIIPEMAALAQAGLVVDNQKLSGLAGNDLADQLRERGIDTVFITGVATNLTVEQTARHATDLGFTVHVVSDCVTTFRDEVHAASLANLDLATAGCVTAEEALARLRPAD</sequence>
<protein>
    <submittedName>
        <fullName evidence="3">Nicotinamidase-related amidase</fullName>
    </submittedName>
</protein>
<evidence type="ECO:0000256" key="1">
    <source>
        <dbReference type="ARBA" id="ARBA00022801"/>
    </source>
</evidence>
<proteinExistence type="predicted"/>
<dbReference type="InterPro" id="IPR036380">
    <property type="entry name" value="Isochorismatase-like_sf"/>
</dbReference>
<dbReference type="Proteomes" id="UP001206128">
    <property type="component" value="Unassembled WGS sequence"/>
</dbReference>
<dbReference type="PANTHER" id="PTHR43540">
    <property type="entry name" value="PEROXYUREIDOACRYLATE/UREIDOACRYLATE AMIDOHYDROLASE-RELATED"/>
    <property type="match status" value="1"/>
</dbReference>
<dbReference type="InterPro" id="IPR050272">
    <property type="entry name" value="Isochorismatase-like_hydrls"/>
</dbReference>
<dbReference type="CDD" id="cd00431">
    <property type="entry name" value="cysteine_hydrolases"/>
    <property type="match status" value="1"/>
</dbReference>
<keyword evidence="4" id="KW-1185">Reference proteome</keyword>
<gene>
    <name evidence="3" type="ORF">LX83_007237</name>
</gene>
<reference evidence="3" key="1">
    <citation type="submission" date="2022-06" db="EMBL/GenBank/DDBJ databases">
        <title>Genomic Encyclopedia of Archaeal and Bacterial Type Strains, Phase II (KMG-II): from individual species to whole genera.</title>
        <authorList>
            <person name="Goeker M."/>
        </authorList>
    </citation>
    <scope>NUCLEOTIDE SEQUENCE</scope>
    <source>
        <strain evidence="3">DSM 43935</strain>
    </source>
</reference>
<dbReference type="EMBL" id="JAMTCK010000031">
    <property type="protein sequence ID" value="MCP2170346.1"/>
    <property type="molecule type" value="Genomic_DNA"/>
</dbReference>
<dbReference type="InterPro" id="IPR000868">
    <property type="entry name" value="Isochorismatase-like_dom"/>
</dbReference>
<dbReference type="GO" id="GO:0016787">
    <property type="term" value="F:hydrolase activity"/>
    <property type="evidence" value="ECO:0007669"/>
    <property type="project" value="UniProtKB-KW"/>
</dbReference>